<gene>
    <name evidence="1" type="ORF">Tco_0771132</name>
</gene>
<name>A0ABQ4ZG26_9ASTR</name>
<evidence type="ECO:0008006" key="3">
    <source>
        <dbReference type="Google" id="ProtNLM"/>
    </source>
</evidence>
<comment type="caution">
    <text evidence="1">The sequence shown here is derived from an EMBL/GenBank/DDBJ whole genome shotgun (WGS) entry which is preliminary data.</text>
</comment>
<reference evidence="1" key="2">
    <citation type="submission" date="2022-01" db="EMBL/GenBank/DDBJ databases">
        <authorList>
            <person name="Yamashiro T."/>
            <person name="Shiraishi A."/>
            <person name="Satake H."/>
            <person name="Nakayama K."/>
        </authorList>
    </citation>
    <scope>NUCLEOTIDE SEQUENCE</scope>
</reference>
<evidence type="ECO:0000313" key="1">
    <source>
        <dbReference type="EMBL" id="GJS88496.1"/>
    </source>
</evidence>
<protein>
    <recommendedName>
        <fullName evidence="3">Zinc finger, CCHC-type</fullName>
    </recommendedName>
</protein>
<dbReference type="Proteomes" id="UP001151760">
    <property type="component" value="Unassembled WGS sequence"/>
</dbReference>
<sequence length="179" mass="20422">EDLTFQVEPHGNVSQVAGSHEVQTQGLIDHRLARDREQHSSRELYRYREDNNEAAFVVVAVYKICAYESLTFNDIVAYEEISKWKAGLKENMDARLDAEIWVTKGLIDKAKRNILGMKIVRGHSDNTLRVSQPRFYNEKLVQALLEGHSILSLKGSLLGDCDVEKNDKRTCFVDSDHAM</sequence>
<keyword evidence="2" id="KW-1185">Reference proteome</keyword>
<reference evidence="1" key="1">
    <citation type="journal article" date="2022" name="Int. J. Mol. Sci.">
        <title>Draft Genome of Tanacetum Coccineum: Genomic Comparison of Closely Related Tanacetum-Family Plants.</title>
        <authorList>
            <person name="Yamashiro T."/>
            <person name="Shiraishi A."/>
            <person name="Nakayama K."/>
            <person name="Satake H."/>
        </authorList>
    </citation>
    <scope>NUCLEOTIDE SEQUENCE</scope>
</reference>
<organism evidence="1 2">
    <name type="scientific">Tanacetum coccineum</name>
    <dbReference type="NCBI Taxonomy" id="301880"/>
    <lineage>
        <taxon>Eukaryota</taxon>
        <taxon>Viridiplantae</taxon>
        <taxon>Streptophyta</taxon>
        <taxon>Embryophyta</taxon>
        <taxon>Tracheophyta</taxon>
        <taxon>Spermatophyta</taxon>
        <taxon>Magnoliopsida</taxon>
        <taxon>eudicotyledons</taxon>
        <taxon>Gunneridae</taxon>
        <taxon>Pentapetalae</taxon>
        <taxon>asterids</taxon>
        <taxon>campanulids</taxon>
        <taxon>Asterales</taxon>
        <taxon>Asteraceae</taxon>
        <taxon>Asteroideae</taxon>
        <taxon>Anthemideae</taxon>
        <taxon>Anthemidinae</taxon>
        <taxon>Tanacetum</taxon>
    </lineage>
</organism>
<accession>A0ABQ4ZG26</accession>
<dbReference type="EMBL" id="BQNB010011277">
    <property type="protein sequence ID" value="GJS88496.1"/>
    <property type="molecule type" value="Genomic_DNA"/>
</dbReference>
<evidence type="ECO:0000313" key="2">
    <source>
        <dbReference type="Proteomes" id="UP001151760"/>
    </source>
</evidence>
<proteinExistence type="predicted"/>
<feature type="non-terminal residue" evidence="1">
    <location>
        <position position="1"/>
    </location>
</feature>